<dbReference type="EMBL" id="DRZI01000077">
    <property type="protein sequence ID" value="HHP81420.1"/>
    <property type="molecule type" value="Genomic_DNA"/>
</dbReference>
<gene>
    <name evidence="2" type="ORF">ENM84_02015</name>
</gene>
<dbReference type="GO" id="GO:0003723">
    <property type="term" value="F:RNA binding"/>
    <property type="evidence" value="ECO:0007669"/>
    <property type="project" value="InterPro"/>
</dbReference>
<dbReference type="NCBIfam" id="TIGR03684">
    <property type="entry name" value="arCOG00985"/>
    <property type="match status" value="1"/>
</dbReference>
<dbReference type="PIRSF" id="PIRSF005067">
    <property type="entry name" value="Tma_RNA-bind_prd"/>
    <property type="match status" value="1"/>
</dbReference>
<proteinExistence type="predicted"/>
<dbReference type="InterPro" id="IPR004521">
    <property type="entry name" value="Uncharacterised_CHP00451"/>
</dbReference>
<dbReference type="SUPFAM" id="SSF88697">
    <property type="entry name" value="PUA domain-like"/>
    <property type="match status" value="1"/>
</dbReference>
<feature type="domain" description="PUA" evidence="1">
    <location>
        <begin position="88"/>
        <end position="159"/>
    </location>
</feature>
<reference evidence="2" key="1">
    <citation type="journal article" date="2020" name="mSystems">
        <title>Genome- and Community-Level Interaction Insights into Carbon Utilization and Element Cycling Functions of Hydrothermarchaeota in Hydrothermal Sediment.</title>
        <authorList>
            <person name="Zhou Z."/>
            <person name="Liu Y."/>
            <person name="Xu W."/>
            <person name="Pan J."/>
            <person name="Luo Z.H."/>
            <person name="Li M."/>
        </authorList>
    </citation>
    <scope>NUCLEOTIDE SEQUENCE [LARGE SCALE GENOMIC DNA]</scope>
    <source>
        <strain evidence="2">SpSt-1121</strain>
    </source>
</reference>
<name>A0A7C5TGZ8_9CREN</name>
<evidence type="ECO:0000259" key="1">
    <source>
        <dbReference type="Pfam" id="PF01472"/>
    </source>
</evidence>
<dbReference type="PANTHER" id="PTHR22798">
    <property type="entry name" value="MCT-1 PROTEIN"/>
    <property type="match status" value="1"/>
</dbReference>
<dbReference type="NCBIfam" id="TIGR00451">
    <property type="entry name" value="unchar_dom_2"/>
    <property type="match status" value="1"/>
</dbReference>
<dbReference type="InterPro" id="IPR016437">
    <property type="entry name" value="MCT-1/Tma20"/>
</dbReference>
<dbReference type="Pfam" id="PF01472">
    <property type="entry name" value="PUA"/>
    <property type="match status" value="1"/>
</dbReference>
<protein>
    <recommendedName>
        <fullName evidence="1">PUA domain-containing protein</fullName>
    </recommendedName>
</protein>
<dbReference type="PANTHER" id="PTHR22798:SF0">
    <property type="entry name" value="MALIGNANT T-CELL-AMPLIFIED SEQUENCE 1"/>
    <property type="match status" value="1"/>
</dbReference>
<dbReference type="InterPro" id="IPR002478">
    <property type="entry name" value="PUA"/>
</dbReference>
<dbReference type="Gene3D" id="3.10.400.20">
    <property type="match status" value="1"/>
</dbReference>
<sequence length="178" mass="20210">MSLKIQFLSKKSLKEILKSVEDRSEINRFFIDVLKQAEEIKLVSNKSFSIIVFDSAPLLFKVEDIDMYLPTLYAVNYFYNTKNIFIVPTVVVDEGAVNPLLRGADVMIPGVRKVLHNFFKGHIVSVMHPSEKYFIVIGMALVDSINIVPNTKGKCISNISRLDDEVWRASLQILKSLS</sequence>
<dbReference type="GO" id="GO:0001731">
    <property type="term" value="P:formation of translation preinitiation complex"/>
    <property type="evidence" value="ECO:0007669"/>
    <property type="project" value="TreeGrafter"/>
</dbReference>
<dbReference type="AlphaFoldDB" id="A0A7C5TGZ8"/>
<accession>A0A7C5TGZ8</accession>
<evidence type="ECO:0000313" key="2">
    <source>
        <dbReference type="EMBL" id="HHP81420.1"/>
    </source>
</evidence>
<dbReference type="InterPro" id="IPR015947">
    <property type="entry name" value="PUA-like_sf"/>
</dbReference>
<dbReference type="PROSITE" id="PS50890">
    <property type="entry name" value="PUA"/>
    <property type="match status" value="1"/>
</dbReference>
<organism evidence="2">
    <name type="scientific">Ignisphaera aggregans</name>
    <dbReference type="NCBI Taxonomy" id="334771"/>
    <lineage>
        <taxon>Archaea</taxon>
        <taxon>Thermoproteota</taxon>
        <taxon>Thermoprotei</taxon>
        <taxon>Desulfurococcales</taxon>
        <taxon>Desulfurococcaceae</taxon>
        <taxon>Ignisphaera</taxon>
    </lineage>
</organism>
<comment type="caution">
    <text evidence="2">The sequence shown here is derived from an EMBL/GenBank/DDBJ whole genome shotgun (WGS) entry which is preliminary data.</text>
</comment>
<dbReference type="InterPro" id="IPR022430">
    <property type="entry name" value="CHP03684"/>
</dbReference>